<protein>
    <submittedName>
        <fullName evidence="1">Uncharacterized protein</fullName>
    </submittedName>
</protein>
<dbReference type="EMBL" id="CP011494">
    <property type="protein sequence ID" value="AKO51361.1"/>
    <property type="molecule type" value="Genomic_DNA"/>
</dbReference>
<reference evidence="1 2" key="1">
    <citation type="submission" date="2015-05" db="EMBL/GenBank/DDBJ databases">
        <title>Complete genome of Marinobacter psychrophilus strain 20041T isolated from sea-ice of the Canadian Basin.</title>
        <authorList>
            <person name="Song L."/>
            <person name="Ren L."/>
            <person name="Yu Y."/>
            <person name="Wang X."/>
        </authorList>
    </citation>
    <scope>NUCLEOTIDE SEQUENCE [LARGE SCALE GENOMIC DNA]</scope>
    <source>
        <strain evidence="1 2">20041</strain>
    </source>
</reference>
<accession>A0A0H4HXH9</accession>
<gene>
    <name evidence="1" type="ORF">ABA45_02095</name>
</gene>
<proteinExistence type="predicted"/>
<dbReference type="AlphaFoldDB" id="A0A0H4HXH9"/>
<organism evidence="1 2">
    <name type="scientific">Marinobacter psychrophilus</name>
    <dbReference type="NCBI Taxonomy" id="330734"/>
    <lineage>
        <taxon>Bacteria</taxon>
        <taxon>Pseudomonadati</taxon>
        <taxon>Pseudomonadota</taxon>
        <taxon>Gammaproteobacteria</taxon>
        <taxon>Pseudomonadales</taxon>
        <taxon>Marinobacteraceae</taxon>
        <taxon>Marinobacter</taxon>
    </lineage>
</organism>
<name>A0A0H4HXH9_9GAMM</name>
<dbReference type="KEGG" id="mpq:ABA45_02095"/>
<evidence type="ECO:0000313" key="1">
    <source>
        <dbReference type="EMBL" id="AKO51361.1"/>
    </source>
</evidence>
<sequence>MSDHLSIREYVIELATELGIRYHPTPDDTLAEIATRLAGDDVVTDEIEDLIVTLKRAGVISGNEMGTLLSRYLSEKTQI</sequence>
<keyword evidence="2" id="KW-1185">Reference proteome</keyword>
<dbReference type="PATRIC" id="fig|330734.3.peg.466"/>
<dbReference type="RefSeq" id="WP_048384095.1">
    <property type="nucleotide sequence ID" value="NZ_CP011494.1"/>
</dbReference>
<evidence type="ECO:0000313" key="2">
    <source>
        <dbReference type="Proteomes" id="UP000036406"/>
    </source>
</evidence>
<dbReference type="Proteomes" id="UP000036406">
    <property type="component" value="Chromosome"/>
</dbReference>